<dbReference type="KEGG" id="dsa:Desal_1697"/>
<dbReference type="InterPro" id="IPR027417">
    <property type="entry name" value="P-loop_NTPase"/>
</dbReference>
<dbReference type="HOGENOM" id="CLU_013446_2_3_7"/>
<dbReference type="OrthoDB" id="9805147at2"/>
<evidence type="ECO:0000256" key="2">
    <source>
        <dbReference type="ARBA" id="ARBA00022741"/>
    </source>
</evidence>
<accession>C6BT55</accession>
<dbReference type="eggNOG" id="COG2804">
    <property type="taxonomic scope" value="Bacteria"/>
</dbReference>
<protein>
    <submittedName>
        <fullName evidence="5">Type II secretion system protein E</fullName>
    </submittedName>
</protein>
<dbReference type="GO" id="GO:0016887">
    <property type="term" value="F:ATP hydrolysis activity"/>
    <property type="evidence" value="ECO:0007669"/>
    <property type="project" value="TreeGrafter"/>
</dbReference>
<evidence type="ECO:0000256" key="3">
    <source>
        <dbReference type="ARBA" id="ARBA00022840"/>
    </source>
</evidence>
<dbReference type="PANTHER" id="PTHR30258">
    <property type="entry name" value="TYPE II SECRETION SYSTEM PROTEIN GSPE-RELATED"/>
    <property type="match status" value="1"/>
</dbReference>
<dbReference type="AlphaFoldDB" id="C6BT55"/>
<dbReference type="STRING" id="526222.Desal_1697"/>
<dbReference type="Proteomes" id="UP000002601">
    <property type="component" value="Chromosome"/>
</dbReference>
<dbReference type="InterPro" id="IPR001482">
    <property type="entry name" value="T2SS/T4SS_dom"/>
</dbReference>
<dbReference type="EMBL" id="CP001649">
    <property type="protein sequence ID" value="ACS79759.1"/>
    <property type="molecule type" value="Genomic_DNA"/>
</dbReference>
<dbReference type="Gene3D" id="3.40.50.300">
    <property type="entry name" value="P-loop containing nucleotide triphosphate hydrolases"/>
    <property type="match status" value="1"/>
</dbReference>
<dbReference type="Pfam" id="PF00437">
    <property type="entry name" value="T2SSE"/>
    <property type="match status" value="1"/>
</dbReference>
<evidence type="ECO:0000313" key="5">
    <source>
        <dbReference type="EMBL" id="ACS79759.1"/>
    </source>
</evidence>
<gene>
    <name evidence="5" type="ordered locus">Desal_1697</name>
</gene>
<evidence type="ECO:0000259" key="4">
    <source>
        <dbReference type="Pfam" id="PF00437"/>
    </source>
</evidence>
<reference evidence="5 6" key="1">
    <citation type="submission" date="2009-06" db="EMBL/GenBank/DDBJ databases">
        <title>Complete sequence of Desulfovibrio salexigens DSM 2638.</title>
        <authorList>
            <consortium name="US DOE Joint Genome Institute"/>
            <person name="Lucas S."/>
            <person name="Copeland A."/>
            <person name="Lapidus A."/>
            <person name="Glavina del Rio T."/>
            <person name="Tice H."/>
            <person name="Bruce D."/>
            <person name="Goodwin L."/>
            <person name="Pitluck S."/>
            <person name="Munk A.C."/>
            <person name="Brettin T."/>
            <person name="Detter J.C."/>
            <person name="Han C."/>
            <person name="Tapia R."/>
            <person name="Larimer F."/>
            <person name="Land M."/>
            <person name="Hauser L."/>
            <person name="Kyrpides N."/>
            <person name="Anderson I."/>
            <person name="Wall J.D."/>
            <person name="Arkin A.P."/>
            <person name="Dehal P."/>
            <person name="Chivian D."/>
            <person name="Giles B."/>
            <person name="Hazen T.C."/>
        </authorList>
    </citation>
    <scope>NUCLEOTIDE SEQUENCE [LARGE SCALE GENOMIC DNA]</scope>
    <source>
        <strain evidence="6">ATCC 14822 / DSM 2638 / NCIMB 8403 / VKM B-1763</strain>
    </source>
</reference>
<sequence length="536" mass="59889">MTETEIPASLQERVLFLDGKIIISSEVEDDATLMSFLSYAARKGFRETERLKPEEFQKLRKKHFVRAETKSDIQDLAIEIIADAFNEGASDIHIGDYGPFASIQLRKLGMLQNHRELMGETGRKVITAMYQTMSNSADTTFIAKERQDGRIVSSDYLPAEVHSIRLHTEPLECSMAENGIGTFMALRLLYDRTTATGSLEQRLATLGYSDRHIRRFQFLTQRSGLSLLSGPTGHGKSTALKHIMESMAEDHPEKNFLAIEDPPEYPLERVKQVRVSTNDQDENRGAAYRNAIAGAMRSDPDVIMIGEIRYPEAASAALDAAQTGHGVWTTVHANSAFGIIQRMVSLLRAAHYPDPLEYLCDHTVLSGLHHQRLVPVLCPKCKQPILEITKLDQDNELRRKNLPQPVLNRLMRAVDKMGDKNVHIRGEGCEECSGMGIIGQTVASEIVTTDHVILRNIRAGNMEAAYKHWRHEQNGQTFVSHAIDLIEQGIIDPHLTELRLGVPLNYAKAFDDFNLSASDLDELAGSKKVEKPNATA</sequence>
<comment type="similarity">
    <text evidence="1">Belongs to the GSP E family.</text>
</comment>
<dbReference type="PANTHER" id="PTHR30258:SF1">
    <property type="entry name" value="PROTEIN TRANSPORT PROTEIN HOFB HOMOLOG"/>
    <property type="match status" value="1"/>
</dbReference>
<name>C6BT55_MARSD</name>
<keyword evidence="2" id="KW-0547">Nucleotide-binding</keyword>
<proteinExistence type="inferred from homology"/>
<dbReference type="GO" id="GO:0005524">
    <property type="term" value="F:ATP binding"/>
    <property type="evidence" value="ECO:0007669"/>
    <property type="project" value="UniProtKB-KW"/>
</dbReference>
<organism evidence="5 6">
    <name type="scientific">Maridesulfovibrio salexigens (strain ATCC 14822 / DSM 2638 / NCIMB 8403 / VKM B-1763)</name>
    <name type="common">Desulfovibrio salexigens</name>
    <dbReference type="NCBI Taxonomy" id="526222"/>
    <lineage>
        <taxon>Bacteria</taxon>
        <taxon>Pseudomonadati</taxon>
        <taxon>Thermodesulfobacteriota</taxon>
        <taxon>Desulfovibrionia</taxon>
        <taxon>Desulfovibrionales</taxon>
        <taxon>Desulfovibrionaceae</taxon>
        <taxon>Maridesulfovibrio</taxon>
    </lineage>
</organism>
<keyword evidence="3" id="KW-0067">ATP-binding</keyword>
<keyword evidence="6" id="KW-1185">Reference proteome</keyword>
<feature type="domain" description="Bacterial type II secretion system protein E" evidence="4">
    <location>
        <begin position="70"/>
        <end position="491"/>
    </location>
</feature>
<dbReference type="Gene3D" id="3.30.450.90">
    <property type="match status" value="1"/>
</dbReference>
<dbReference type="RefSeq" id="WP_015851575.1">
    <property type="nucleotide sequence ID" value="NC_012881.1"/>
</dbReference>
<evidence type="ECO:0000256" key="1">
    <source>
        <dbReference type="ARBA" id="ARBA00006611"/>
    </source>
</evidence>
<dbReference type="GO" id="GO:0005886">
    <property type="term" value="C:plasma membrane"/>
    <property type="evidence" value="ECO:0007669"/>
    <property type="project" value="TreeGrafter"/>
</dbReference>
<evidence type="ECO:0000313" key="6">
    <source>
        <dbReference type="Proteomes" id="UP000002601"/>
    </source>
</evidence>
<dbReference type="SUPFAM" id="SSF52540">
    <property type="entry name" value="P-loop containing nucleoside triphosphate hydrolases"/>
    <property type="match status" value="1"/>
</dbReference>